<comment type="similarity">
    <text evidence="1">Belongs to the annexin family.</text>
</comment>
<reference evidence="6" key="1">
    <citation type="submission" date="2022-11" db="UniProtKB">
        <authorList>
            <consortium name="WormBaseParasite"/>
        </authorList>
    </citation>
    <scope>IDENTIFICATION</scope>
</reference>
<organism evidence="5 6">
    <name type="scientific">Meloidogyne javanica</name>
    <name type="common">Root-knot nematode worm</name>
    <dbReference type="NCBI Taxonomy" id="6303"/>
    <lineage>
        <taxon>Eukaryota</taxon>
        <taxon>Metazoa</taxon>
        <taxon>Ecdysozoa</taxon>
        <taxon>Nematoda</taxon>
        <taxon>Chromadorea</taxon>
        <taxon>Rhabditida</taxon>
        <taxon>Tylenchina</taxon>
        <taxon>Tylenchomorpha</taxon>
        <taxon>Tylenchoidea</taxon>
        <taxon>Meloidogynidae</taxon>
        <taxon>Meloidogyninae</taxon>
        <taxon>Meloidogyne</taxon>
        <taxon>Meloidogyne incognita group</taxon>
    </lineage>
</organism>
<feature type="region of interest" description="Disordered" evidence="4">
    <location>
        <begin position="219"/>
        <end position="258"/>
    </location>
</feature>
<feature type="compositionally biased region" description="Low complexity" evidence="4">
    <location>
        <begin position="219"/>
        <end position="236"/>
    </location>
</feature>
<dbReference type="PROSITE" id="PS51897">
    <property type="entry name" value="ANNEXIN_2"/>
    <property type="match status" value="1"/>
</dbReference>
<dbReference type="GO" id="GO:0005886">
    <property type="term" value="C:plasma membrane"/>
    <property type="evidence" value="ECO:0007669"/>
    <property type="project" value="TreeGrafter"/>
</dbReference>
<dbReference type="GO" id="GO:0005737">
    <property type="term" value="C:cytoplasm"/>
    <property type="evidence" value="ECO:0007669"/>
    <property type="project" value="TreeGrafter"/>
</dbReference>
<sequence>MLTSTPPIIQLQVTSNGHEWKEETSTTFMSSHQVNGNLQQQQNGGGNNSSSSFCHSPIFGISHIFARQKSEEADRKRRMTMPLVYRCVMYESQREDLCGTIRGPDDDVVICDTYQTEFRTSLERDLTMKIEGLFGKILLQLLVRKDEPNNKSSDNEGEEEEETAIREADKLFVEGGIEELGRSFDLFNRIFGLRSASQIRAFVQHYDRRAIAAATTTSPTTTNISSTKTNDTMLSGSTGGGGGPFHKSRERSQERRGRDFETSIRKCVNIHSDVKQAILLYVRIAKNMQLYFAERLHEAISQNRPDHSSIIRILVSRSEIDLYDICNEYKRRYGHPLVYDLQQMCSGDFFRLLSQLVNPSELASGDDEVF</sequence>
<keyword evidence="5" id="KW-1185">Reference proteome</keyword>
<dbReference type="InterPro" id="IPR018502">
    <property type="entry name" value="Annexin_repeat"/>
</dbReference>
<dbReference type="InterPro" id="IPR001464">
    <property type="entry name" value="Annexin"/>
</dbReference>
<protein>
    <submittedName>
        <fullName evidence="6">Annexin</fullName>
    </submittedName>
</protein>
<dbReference type="SUPFAM" id="SSF47874">
    <property type="entry name" value="Annexin"/>
    <property type="match status" value="2"/>
</dbReference>
<dbReference type="SMART" id="SM00335">
    <property type="entry name" value="ANX"/>
    <property type="match status" value="1"/>
</dbReference>
<dbReference type="GO" id="GO:0005544">
    <property type="term" value="F:calcium-dependent phospholipid binding"/>
    <property type="evidence" value="ECO:0007669"/>
    <property type="project" value="InterPro"/>
</dbReference>
<evidence type="ECO:0000256" key="3">
    <source>
        <dbReference type="ARBA" id="ARBA00023216"/>
    </source>
</evidence>
<keyword evidence="3" id="KW-0041">Annexin</keyword>
<evidence type="ECO:0000256" key="4">
    <source>
        <dbReference type="SAM" id="MobiDB-lite"/>
    </source>
</evidence>
<dbReference type="PANTHER" id="PTHR10502">
    <property type="entry name" value="ANNEXIN"/>
    <property type="match status" value="1"/>
</dbReference>
<dbReference type="Pfam" id="PF00191">
    <property type="entry name" value="Annexin"/>
    <property type="match status" value="1"/>
</dbReference>
<evidence type="ECO:0000313" key="6">
    <source>
        <dbReference type="WBParaSite" id="scaffold9622_cov227.g14139"/>
    </source>
</evidence>
<dbReference type="PANTHER" id="PTHR10502:SF243">
    <property type="entry name" value="ANNEXIN"/>
    <property type="match status" value="1"/>
</dbReference>
<dbReference type="FunFam" id="1.10.220.10:FF:000001">
    <property type="entry name" value="Annexin"/>
    <property type="match status" value="1"/>
</dbReference>
<dbReference type="PRINTS" id="PR00196">
    <property type="entry name" value="ANNEXIN"/>
</dbReference>
<dbReference type="WBParaSite" id="scaffold9622_cov227.g14139">
    <property type="protein sequence ID" value="scaffold9622_cov227.g14139"/>
    <property type="gene ID" value="scaffold9622_cov227.g14139"/>
</dbReference>
<dbReference type="Proteomes" id="UP000887561">
    <property type="component" value="Unplaced"/>
</dbReference>
<dbReference type="GO" id="GO:0012506">
    <property type="term" value="C:vesicle membrane"/>
    <property type="evidence" value="ECO:0007669"/>
    <property type="project" value="TreeGrafter"/>
</dbReference>
<dbReference type="GO" id="GO:0005634">
    <property type="term" value="C:nucleus"/>
    <property type="evidence" value="ECO:0007669"/>
    <property type="project" value="TreeGrafter"/>
</dbReference>
<evidence type="ECO:0000256" key="2">
    <source>
        <dbReference type="ARBA" id="ARBA00022737"/>
    </source>
</evidence>
<dbReference type="GO" id="GO:0005509">
    <property type="term" value="F:calcium ion binding"/>
    <property type="evidence" value="ECO:0007669"/>
    <property type="project" value="InterPro"/>
</dbReference>
<keyword evidence="2" id="KW-0677">Repeat</keyword>
<accession>A0A915N980</accession>
<dbReference type="AlphaFoldDB" id="A0A915N980"/>
<name>A0A915N980_MELJA</name>
<dbReference type="Gene3D" id="1.10.220.10">
    <property type="entry name" value="Annexin"/>
    <property type="match status" value="1"/>
</dbReference>
<evidence type="ECO:0000313" key="5">
    <source>
        <dbReference type="Proteomes" id="UP000887561"/>
    </source>
</evidence>
<dbReference type="InterPro" id="IPR037104">
    <property type="entry name" value="Annexin_sf"/>
</dbReference>
<evidence type="ECO:0000256" key="1">
    <source>
        <dbReference type="ARBA" id="ARBA00007831"/>
    </source>
</evidence>
<proteinExistence type="inferred from homology"/>
<dbReference type="GO" id="GO:0001786">
    <property type="term" value="F:phosphatidylserine binding"/>
    <property type="evidence" value="ECO:0007669"/>
    <property type="project" value="TreeGrafter"/>
</dbReference>